<protein>
    <submittedName>
        <fullName evidence="1">Uncharacterized protein</fullName>
    </submittedName>
</protein>
<evidence type="ECO:0000313" key="2">
    <source>
        <dbReference type="Proteomes" id="UP000828941"/>
    </source>
</evidence>
<gene>
    <name evidence="1" type="ORF">L6164_025946</name>
</gene>
<name>A0ACB9M5V1_BAUVA</name>
<keyword evidence="2" id="KW-1185">Reference proteome</keyword>
<reference evidence="1 2" key="1">
    <citation type="journal article" date="2022" name="DNA Res.">
        <title>Chromosomal-level genome assembly of the orchid tree Bauhinia variegata (Leguminosae; Cercidoideae) supports the allotetraploid origin hypothesis of Bauhinia.</title>
        <authorList>
            <person name="Zhong Y."/>
            <person name="Chen Y."/>
            <person name="Zheng D."/>
            <person name="Pang J."/>
            <person name="Liu Y."/>
            <person name="Luo S."/>
            <person name="Meng S."/>
            <person name="Qian L."/>
            <person name="Wei D."/>
            <person name="Dai S."/>
            <person name="Zhou R."/>
        </authorList>
    </citation>
    <scope>NUCLEOTIDE SEQUENCE [LARGE SCALE GENOMIC DNA]</scope>
    <source>
        <strain evidence="1">BV-YZ2020</strain>
    </source>
</reference>
<comment type="caution">
    <text evidence="1">The sequence shown here is derived from an EMBL/GenBank/DDBJ whole genome shotgun (WGS) entry which is preliminary data.</text>
</comment>
<dbReference type="EMBL" id="CM039435">
    <property type="protein sequence ID" value="KAI4318140.1"/>
    <property type="molecule type" value="Genomic_DNA"/>
</dbReference>
<accession>A0ACB9M5V1</accession>
<sequence length="521" mass="56535">MRFLELFITALLPVLKLLLIVSVGSFLAMERFGILGKDARKHLNTTSSIYMSTYTYNLVRIYSRKSSNVNKVDDSSENPLSAPQSDPEDISKCSTGPSIVEGNESQNKNLVYQVAEKQKIRKHSKTFGEKLDLKAVIAPATIGTVLVGDRAPLRVVQDSASMVGDAAIPMMTLLVGANLLKGLKGSGVQLRSIVGIIVVRNIALPIVGIGIIKGVAHFGLIYHNPLYQFALLLQFALPPAVALRDSSKSLCEIFCSQYQDFDEQYNLNCSSTIEEKEDKMHFLELFITALLPVLKLLLIISVGSFLAMERLDTLGKGARKHLNTTGSIYLSTYTYNLVRIYSCKTSSNANKVDDSTENPLSAPKSELEDISKCSTGSPIVEGDERQNTDDDVYTMSDGKEKVAEKEKNRKHLRTFAEKLNLKAVITPSTIGTIIGLIIGITPPFRKVLVGDRAPLRVVQDSASMVGDAAIPVMTLLVGANLLKGLKGSGIQFKSIIGIIVVRNIALPIVGVGIIKGAAILA</sequence>
<proteinExistence type="predicted"/>
<evidence type="ECO:0000313" key="1">
    <source>
        <dbReference type="EMBL" id="KAI4318140.1"/>
    </source>
</evidence>
<dbReference type="Proteomes" id="UP000828941">
    <property type="component" value="Chromosome 10"/>
</dbReference>
<organism evidence="1 2">
    <name type="scientific">Bauhinia variegata</name>
    <name type="common">Purple orchid tree</name>
    <name type="synonym">Phanera variegata</name>
    <dbReference type="NCBI Taxonomy" id="167791"/>
    <lineage>
        <taxon>Eukaryota</taxon>
        <taxon>Viridiplantae</taxon>
        <taxon>Streptophyta</taxon>
        <taxon>Embryophyta</taxon>
        <taxon>Tracheophyta</taxon>
        <taxon>Spermatophyta</taxon>
        <taxon>Magnoliopsida</taxon>
        <taxon>eudicotyledons</taxon>
        <taxon>Gunneridae</taxon>
        <taxon>Pentapetalae</taxon>
        <taxon>rosids</taxon>
        <taxon>fabids</taxon>
        <taxon>Fabales</taxon>
        <taxon>Fabaceae</taxon>
        <taxon>Cercidoideae</taxon>
        <taxon>Cercideae</taxon>
        <taxon>Bauhiniinae</taxon>
        <taxon>Bauhinia</taxon>
    </lineage>
</organism>